<proteinExistence type="inferred from homology"/>
<dbReference type="RefSeq" id="WP_113056400.1">
    <property type="nucleotide sequence ID" value="NZ_QEVW01000038.1"/>
</dbReference>
<evidence type="ECO:0000256" key="2">
    <source>
        <dbReference type="SAM" id="Phobius"/>
    </source>
</evidence>
<keyword evidence="2" id="KW-1133">Transmembrane helix</keyword>
<comment type="caution">
    <text evidence="4">The sequence shown here is derived from an EMBL/GenBank/DDBJ whole genome shotgun (WGS) entry which is preliminary data.</text>
</comment>
<feature type="transmembrane region" description="Helical" evidence="2">
    <location>
        <begin position="53"/>
        <end position="73"/>
    </location>
</feature>
<protein>
    <submittedName>
        <fullName evidence="4">DedA family protein</fullName>
    </submittedName>
</protein>
<gene>
    <name evidence="4" type="ORF">DC345_30865</name>
</gene>
<keyword evidence="2" id="KW-0812">Transmembrane</keyword>
<name>A0A329QAZ4_9BACL</name>
<feature type="transmembrane region" description="Helical" evidence="2">
    <location>
        <begin position="12"/>
        <end position="33"/>
    </location>
</feature>
<evidence type="ECO:0000259" key="3">
    <source>
        <dbReference type="Pfam" id="PF09335"/>
    </source>
</evidence>
<dbReference type="InterPro" id="IPR051311">
    <property type="entry name" value="DedA_domain"/>
</dbReference>
<dbReference type="EMBL" id="QEVW01000038">
    <property type="protein sequence ID" value="RAW09565.1"/>
    <property type="molecule type" value="Genomic_DNA"/>
</dbReference>
<comment type="similarity">
    <text evidence="1">Belongs to the DedA family.</text>
</comment>
<evidence type="ECO:0000313" key="4">
    <source>
        <dbReference type="EMBL" id="RAW09565.1"/>
    </source>
</evidence>
<keyword evidence="2" id="KW-0472">Membrane</keyword>
<evidence type="ECO:0000256" key="1">
    <source>
        <dbReference type="ARBA" id="ARBA00010792"/>
    </source>
</evidence>
<organism evidence="4 5">
    <name type="scientific">Paenibacillus taichungensis</name>
    <dbReference type="NCBI Taxonomy" id="484184"/>
    <lineage>
        <taxon>Bacteria</taxon>
        <taxon>Bacillati</taxon>
        <taxon>Bacillota</taxon>
        <taxon>Bacilli</taxon>
        <taxon>Bacillales</taxon>
        <taxon>Paenibacillaceae</taxon>
        <taxon>Paenibacillus</taxon>
    </lineage>
</organism>
<feature type="transmembrane region" description="Helical" evidence="2">
    <location>
        <begin position="102"/>
        <end position="122"/>
    </location>
</feature>
<dbReference type="Proteomes" id="UP000250642">
    <property type="component" value="Unassembled WGS sequence"/>
</dbReference>
<feature type="domain" description="VTT" evidence="3">
    <location>
        <begin position="31"/>
        <end position="151"/>
    </location>
</feature>
<dbReference type="GO" id="GO:0005886">
    <property type="term" value="C:plasma membrane"/>
    <property type="evidence" value="ECO:0007669"/>
    <property type="project" value="TreeGrafter"/>
</dbReference>
<dbReference type="PANTHER" id="PTHR42709:SF9">
    <property type="entry name" value="ALKALINE PHOSPHATASE LIKE PROTEIN"/>
    <property type="match status" value="1"/>
</dbReference>
<dbReference type="InterPro" id="IPR032816">
    <property type="entry name" value="VTT_dom"/>
</dbReference>
<dbReference type="Pfam" id="PF09335">
    <property type="entry name" value="VTT_dom"/>
    <property type="match status" value="1"/>
</dbReference>
<feature type="transmembrane region" description="Helical" evidence="2">
    <location>
        <begin position="142"/>
        <end position="165"/>
    </location>
</feature>
<sequence length="167" mass="18743">MISNTILELLHQYGYLIFYFAFTLGPFGIPIPNEITIISGAILSHTGVINSCITYFCILTGLLTAITFAYFAGKLFGPKIKQRFQRNKHFVKAELILNKSGNWAMCIGLFIPIVRYVLPLLIGLGGVQYRKFALISYSSALLWTITYFTAGIYFGAPILSMLHLLQF</sequence>
<reference evidence="4 5" key="1">
    <citation type="submission" date="2018-04" db="EMBL/GenBank/DDBJ databases">
        <title>Paenibacillus taichungensis Genome sequencing and assembly.</title>
        <authorList>
            <person name="Xu J."/>
            <person name="Rensing C."/>
            <person name="Mazhar H.S."/>
        </authorList>
    </citation>
    <scope>NUCLEOTIDE SEQUENCE [LARGE SCALE GENOMIC DNA]</scope>
    <source>
        <strain evidence="4 5">NC1</strain>
    </source>
</reference>
<evidence type="ECO:0000313" key="5">
    <source>
        <dbReference type="Proteomes" id="UP000250642"/>
    </source>
</evidence>
<dbReference type="PANTHER" id="PTHR42709">
    <property type="entry name" value="ALKALINE PHOSPHATASE LIKE PROTEIN"/>
    <property type="match status" value="1"/>
</dbReference>
<accession>A0A329QAZ4</accession>
<dbReference type="AlphaFoldDB" id="A0A329QAZ4"/>